<feature type="transmembrane region" description="Helical" evidence="6">
    <location>
        <begin position="152"/>
        <end position="170"/>
    </location>
</feature>
<dbReference type="EMBL" id="VLLC01000007">
    <property type="protein sequence ID" value="TWI73944.1"/>
    <property type="molecule type" value="Genomic_DNA"/>
</dbReference>
<dbReference type="PANTHER" id="PTHR33545:SF5">
    <property type="entry name" value="UPF0750 MEMBRANE PROTEIN YITT"/>
    <property type="match status" value="1"/>
</dbReference>
<dbReference type="Proteomes" id="UP000318307">
    <property type="component" value="Unassembled WGS sequence"/>
</dbReference>
<evidence type="ECO:0000259" key="7">
    <source>
        <dbReference type="Pfam" id="PF10035"/>
    </source>
</evidence>
<evidence type="ECO:0000256" key="5">
    <source>
        <dbReference type="ARBA" id="ARBA00023136"/>
    </source>
</evidence>
<name>A0A562RZR7_9BACT</name>
<evidence type="ECO:0000256" key="4">
    <source>
        <dbReference type="ARBA" id="ARBA00022989"/>
    </source>
</evidence>
<dbReference type="InterPro" id="IPR051461">
    <property type="entry name" value="UPF0750_membrane"/>
</dbReference>
<proteinExistence type="predicted"/>
<evidence type="ECO:0000256" key="2">
    <source>
        <dbReference type="ARBA" id="ARBA00022475"/>
    </source>
</evidence>
<feature type="transmembrane region" description="Helical" evidence="6">
    <location>
        <begin position="110"/>
        <end position="131"/>
    </location>
</feature>
<evidence type="ECO:0000256" key="1">
    <source>
        <dbReference type="ARBA" id="ARBA00004651"/>
    </source>
</evidence>
<dbReference type="RefSeq" id="WP_144683325.1">
    <property type="nucleotide sequence ID" value="NZ_VLLC01000007.1"/>
</dbReference>
<protein>
    <submittedName>
        <fullName evidence="8">Uncharacterized membrane-anchored protein YitT (DUF2179 family)</fullName>
    </submittedName>
</protein>
<evidence type="ECO:0000313" key="8">
    <source>
        <dbReference type="EMBL" id="TWI73944.1"/>
    </source>
</evidence>
<dbReference type="Gene3D" id="3.30.70.120">
    <property type="match status" value="1"/>
</dbReference>
<dbReference type="Pfam" id="PF02588">
    <property type="entry name" value="YitT_membrane"/>
    <property type="match status" value="1"/>
</dbReference>
<feature type="transmembrane region" description="Helical" evidence="6">
    <location>
        <begin position="49"/>
        <end position="70"/>
    </location>
</feature>
<comment type="caution">
    <text evidence="8">The sequence shown here is derived from an EMBL/GenBank/DDBJ whole genome shotgun (WGS) entry which is preliminary data.</text>
</comment>
<comment type="subcellular location">
    <subcellularLocation>
        <location evidence="1">Cell membrane</location>
        <topology evidence="1">Multi-pass membrane protein</topology>
    </subcellularLocation>
</comment>
<keyword evidence="4 6" id="KW-1133">Transmembrane helix</keyword>
<dbReference type="InterPro" id="IPR019264">
    <property type="entry name" value="DUF2179"/>
</dbReference>
<dbReference type="OrthoDB" id="5401948at2"/>
<keyword evidence="3 6" id="KW-0812">Transmembrane</keyword>
<reference evidence="8 9" key="1">
    <citation type="submission" date="2019-07" db="EMBL/GenBank/DDBJ databases">
        <title>Genome sequencing of 100 strains of the haloalkaliphilic chemolithoautotrophic sulfur-oxidizing bacterium Thioalkalivibrio.</title>
        <authorList>
            <person name="Muyzer G."/>
        </authorList>
    </citation>
    <scope>NUCLEOTIDE SEQUENCE [LARGE SCALE GENOMIC DNA]</scope>
    <source>
        <strain evidence="8 9">ASO4-4</strain>
    </source>
</reference>
<feature type="transmembrane region" description="Helical" evidence="6">
    <location>
        <begin position="82"/>
        <end position="104"/>
    </location>
</feature>
<sequence length="286" mass="31704">MFFKRDVSYTVWWNLFLITFGAIMYAIAIKGIATPHAFVPGGLFGLASLIYYLTGLLEPGIIFLVLNIPLMTLGGMLLSKRFVLYTIWAILVTTGAFALYPYTIPIEDQLYAAISCGVISGMGAGIVLRSLGSNGGLDIVALLLLQRYNIGLGKSYFAFNLILYFISFIAFETDLVIASIIMVFVASATMEYSLSMFNQRKVVFIISNEADAIARRVIDELGMSSTLIPAVGAYLRTERQVLMTVINNVQLKKLEEIVFTEDENSLFIVENTFSVMGASFSKRKIY</sequence>
<keyword evidence="5 6" id="KW-0472">Membrane</keyword>
<dbReference type="PANTHER" id="PTHR33545">
    <property type="entry name" value="UPF0750 MEMBRANE PROTEIN YITT-RELATED"/>
    <property type="match status" value="1"/>
</dbReference>
<evidence type="ECO:0000313" key="9">
    <source>
        <dbReference type="Proteomes" id="UP000318307"/>
    </source>
</evidence>
<keyword evidence="2" id="KW-1003">Cell membrane</keyword>
<gene>
    <name evidence="8" type="ORF">LZ24_01174</name>
</gene>
<evidence type="ECO:0000256" key="6">
    <source>
        <dbReference type="SAM" id="Phobius"/>
    </source>
</evidence>
<evidence type="ECO:0000256" key="3">
    <source>
        <dbReference type="ARBA" id="ARBA00022692"/>
    </source>
</evidence>
<dbReference type="InterPro" id="IPR015867">
    <property type="entry name" value="N-reg_PII/ATP_PRibTrfase_C"/>
</dbReference>
<dbReference type="InterPro" id="IPR003740">
    <property type="entry name" value="YitT"/>
</dbReference>
<accession>A0A562RZR7</accession>
<dbReference type="CDD" id="cd16380">
    <property type="entry name" value="YitT_C"/>
    <property type="match status" value="1"/>
</dbReference>
<dbReference type="PIRSF" id="PIRSF006483">
    <property type="entry name" value="Membrane_protein_YitT"/>
    <property type="match status" value="1"/>
</dbReference>
<dbReference type="GO" id="GO:0005886">
    <property type="term" value="C:plasma membrane"/>
    <property type="evidence" value="ECO:0007669"/>
    <property type="project" value="UniProtKB-SubCell"/>
</dbReference>
<organism evidence="8 9">
    <name type="scientific">Desulfobotulus alkaliphilus</name>
    <dbReference type="NCBI Taxonomy" id="622671"/>
    <lineage>
        <taxon>Bacteria</taxon>
        <taxon>Pseudomonadati</taxon>
        <taxon>Thermodesulfobacteriota</taxon>
        <taxon>Desulfobacteria</taxon>
        <taxon>Desulfobacterales</taxon>
        <taxon>Desulfobacteraceae</taxon>
        <taxon>Desulfobotulus</taxon>
    </lineage>
</organism>
<dbReference type="Pfam" id="PF10035">
    <property type="entry name" value="DUF2179"/>
    <property type="match status" value="1"/>
</dbReference>
<feature type="transmembrane region" description="Helical" evidence="6">
    <location>
        <begin position="12"/>
        <end position="29"/>
    </location>
</feature>
<dbReference type="AlphaFoldDB" id="A0A562RZR7"/>
<keyword evidence="9" id="KW-1185">Reference proteome</keyword>
<feature type="domain" description="DUF2179" evidence="7">
    <location>
        <begin position="225"/>
        <end position="277"/>
    </location>
</feature>
<feature type="transmembrane region" description="Helical" evidence="6">
    <location>
        <begin position="176"/>
        <end position="194"/>
    </location>
</feature>